<name>A0A3B7QWR8_9BACT</name>
<reference evidence="1 2" key="1">
    <citation type="submission" date="2018-09" db="EMBL/GenBank/DDBJ databases">
        <title>Hymenobacter medium sp. nov., isolated from R2A medium.</title>
        <authorList>
            <person name="Yingchao G."/>
        </authorList>
    </citation>
    <scope>NUCLEOTIDE SEQUENCE [LARGE SCALE GENOMIC DNA]</scope>
    <source>
        <strain evidence="2">sh-6</strain>
    </source>
</reference>
<protein>
    <submittedName>
        <fullName evidence="1">Helix-turn-helix domain-containing protein</fullName>
    </submittedName>
</protein>
<gene>
    <name evidence="1" type="ORF">D3Y59_02290</name>
</gene>
<dbReference type="OrthoDB" id="1128828at2"/>
<dbReference type="AlphaFoldDB" id="A0A3B7QWR8"/>
<evidence type="ECO:0000313" key="1">
    <source>
        <dbReference type="EMBL" id="AYA35985.1"/>
    </source>
</evidence>
<accession>A0A3B7QWR8</accession>
<dbReference type="KEGG" id="hyh:D3Y59_02290"/>
<proteinExistence type="predicted"/>
<dbReference type="SUPFAM" id="SSF46689">
    <property type="entry name" value="Homeodomain-like"/>
    <property type="match status" value="1"/>
</dbReference>
<dbReference type="Pfam" id="PF13565">
    <property type="entry name" value="HTH_32"/>
    <property type="match status" value="1"/>
</dbReference>
<sequence>MGRQRYTLQLTRKQQAYLADFVNSETLSKQQRNRALVLQHWLANFSAQESAEVLGLSIDRVYSMRRAFTQQGFRGYLHEVPRCGAPNKLTPELELLLRKLTQGQGPAKGKRWTLALLAQRIVELGHTDRICTLTVHKALKRIRSTAPAPQRAALSQAA</sequence>
<dbReference type="InterPro" id="IPR009057">
    <property type="entry name" value="Homeodomain-like_sf"/>
</dbReference>
<dbReference type="RefSeq" id="WP_119443573.1">
    <property type="nucleotide sequence ID" value="NZ_CP032317.1"/>
</dbReference>
<dbReference type="EMBL" id="CP032317">
    <property type="protein sequence ID" value="AYA35985.1"/>
    <property type="molecule type" value="Genomic_DNA"/>
</dbReference>
<dbReference type="Proteomes" id="UP000262802">
    <property type="component" value="Chromosome"/>
</dbReference>
<evidence type="ECO:0000313" key="2">
    <source>
        <dbReference type="Proteomes" id="UP000262802"/>
    </source>
</evidence>
<organism evidence="1 2">
    <name type="scientific">Hymenobacter oligotrophus</name>
    <dbReference type="NCBI Taxonomy" id="2319843"/>
    <lineage>
        <taxon>Bacteria</taxon>
        <taxon>Pseudomonadati</taxon>
        <taxon>Bacteroidota</taxon>
        <taxon>Cytophagia</taxon>
        <taxon>Cytophagales</taxon>
        <taxon>Hymenobacteraceae</taxon>
        <taxon>Hymenobacter</taxon>
    </lineage>
</organism>
<keyword evidence="2" id="KW-1185">Reference proteome</keyword>